<dbReference type="SUPFAM" id="SSF81383">
    <property type="entry name" value="F-box domain"/>
    <property type="match status" value="1"/>
</dbReference>
<dbReference type="EMBL" id="CAMKVN010001457">
    <property type="protein sequence ID" value="CAI2176097.1"/>
    <property type="molecule type" value="Genomic_DNA"/>
</dbReference>
<evidence type="ECO:0000259" key="1">
    <source>
        <dbReference type="Pfam" id="PF12937"/>
    </source>
</evidence>
<dbReference type="InterPro" id="IPR036047">
    <property type="entry name" value="F-box-like_dom_sf"/>
</dbReference>
<name>A0A9W4SPR6_9GLOM</name>
<dbReference type="InterPro" id="IPR001810">
    <property type="entry name" value="F-box_dom"/>
</dbReference>
<dbReference type="AlphaFoldDB" id="A0A9W4SPR6"/>
<dbReference type="SUPFAM" id="SSF52047">
    <property type="entry name" value="RNI-like"/>
    <property type="match status" value="1"/>
</dbReference>
<comment type="caution">
    <text evidence="2">The sequence shown here is derived from an EMBL/GenBank/DDBJ whole genome shotgun (WGS) entry which is preliminary data.</text>
</comment>
<dbReference type="InterPro" id="IPR032675">
    <property type="entry name" value="LRR_dom_sf"/>
</dbReference>
<evidence type="ECO:0000313" key="3">
    <source>
        <dbReference type="Proteomes" id="UP001153678"/>
    </source>
</evidence>
<dbReference type="Gene3D" id="3.80.10.10">
    <property type="entry name" value="Ribonuclease Inhibitor"/>
    <property type="match status" value="2"/>
</dbReference>
<dbReference type="Proteomes" id="UP001153678">
    <property type="component" value="Unassembled WGS sequence"/>
</dbReference>
<reference evidence="2" key="1">
    <citation type="submission" date="2022-08" db="EMBL/GenBank/DDBJ databases">
        <authorList>
            <person name="Kallberg Y."/>
            <person name="Tangrot J."/>
            <person name="Rosling A."/>
        </authorList>
    </citation>
    <scope>NUCLEOTIDE SEQUENCE</scope>
    <source>
        <strain evidence="2">Wild A</strain>
    </source>
</reference>
<dbReference type="OrthoDB" id="2357247at2759"/>
<organism evidence="2 3">
    <name type="scientific">Funneliformis geosporum</name>
    <dbReference type="NCBI Taxonomy" id="1117311"/>
    <lineage>
        <taxon>Eukaryota</taxon>
        <taxon>Fungi</taxon>
        <taxon>Fungi incertae sedis</taxon>
        <taxon>Mucoromycota</taxon>
        <taxon>Glomeromycotina</taxon>
        <taxon>Glomeromycetes</taxon>
        <taxon>Glomerales</taxon>
        <taxon>Glomeraceae</taxon>
        <taxon>Funneliformis</taxon>
    </lineage>
</organism>
<gene>
    <name evidence="2" type="ORF">FWILDA_LOCUS7421</name>
</gene>
<feature type="domain" description="F-box" evidence="1">
    <location>
        <begin position="23"/>
        <end position="67"/>
    </location>
</feature>
<protein>
    <submittedName>
        <fullName evidence="2">12276_t:CDS:1</fullName>
    </submittedName>
</protein>
<sequence length="701" mass="83108">MAMRFRIQDLNRNFFIRINRPQQLPPECLVAVFELLENDISALYSCIRVNRHWCRLAVPVLWRRPFEHVYPEVYGSRAINTYINCLSKDDKQRLISSYVVMPSQQVQPIFYYPKFLQGFDCDNFISSVRAWLPGDPEPELIQLTARLIGNMIFRRSRGLKNLRYLRKEVPDDMTLVDFLTYTEVIRALTRLQRFEFRSSHVADRDFTRAWLNLFAKASASAKNLRHITVHIKKKNRDSYLELDHSITDLIGVQKCVQSISVNSFWSTSNSQLIYQAMLQHSRSLNYLRIQGLSDLPLLFQVLRSCRNLKTLEFAQSWIKDDNFTIIPSKHTLSIQHLYYYFDYGPLDFINALLQMSSHNLKSFTSKQFTPLIITTIRDYCPNIKHLCIRLIPSDFALFEQLLNTLQLEHLTIQTPYNQPRFTHEQIIRLALTLPESCTYLGLDFDIYPNELDVFLSRCKAKLKILALHNITKSYHRYLEVITRHANCLREVRLQRNSSNISLTEYQYKKALNGLKHRYANNLLKISEAKPISFSYHARDRKLIDYVNRDRDLFKKQCYINFFCTLCQDPRERGYRRIRYNRHEDYDNDDDTDSEFHNGAVDQYTEHLNRVEIIPECLREKLNLRFMAIYVPAFWSLERATLHKHIFTLINFSLKIFPYHHNGRLQYCFLDLYDISQDPHPHIKVKAEITISVQAEKMIFSP</sequence>
<keyword evidence="3" id="KW-1185">Reference proteome</keyword>
<proteinExistence type="predicted"/>
<accession>A0A9W4SPR6</accession>
<dbReference type="Pfam" id="PF12937">
    <property type="entry name" value="F-box-like"/>
    <property type="match status" value="1"/>
</dbReference>
<evidence type="ECO:0000313" key="2">
    <source>
        <dbReference type="EMBL" id="CAI2176097.1"/>
    </source>
</evidence>